<name>A0A1Y2FRM3_9BASI</name>
<accession>A0A1Y2FRM3</accession>
<dbReference type="AlphaFoldDB" id="A0A1Y2FRM3"/>
<evidence type="ECO:0000256" key="4">
    <source>
        <dbReference type="PROSITE-ProRule" id="PRU00134"/>
    </source>
</evidence>
<reference evidence="6 7" key="1">
    <citation type="submission" date="2016-07" db="EMBL/GenBank/DDBJ databases">
        <title>Pervasive Adenine N6-methylation of Active Genes in Fungi.</title>
        <authorList>
            <consortium name="DOE Joint Genome Institute"/>
            <person name="Mondo S.J."/>
            <person name="Dannebaum R.O."/>
            <person name="Kuo R.C."/>
            <person name="Labutti K."/>
            <person name="Haridas S."/>
            <person name="Kuo A."/>
            <person name="Salamov A."/>
            <person name="Ahrendt S.R."/>
            <person name="Lipzen A."/>
            <person name="Sullivan W."/>
            <person name="Andreopoulos W.B."/>
            <person name="Clum A."/>
            <person name="Lindquist E."/>
            <person name="Daum C."/>
            <person name="Ramamoorthy G.K."/>
            <person name="Gryganskyi A."/>
            <person name="Culley D."/>
            <person name="Magnuson J.K."/>
            <person name="James T.Y."/>
            <person name="O'Malley M.A."/>
            <person name="Stajich J.E."/>
            <person name="Spatafora J.W."/>
            <person name="Visel A."/>
            <person name="Grigoriev I.V."/>
        </authorList>
    </citation>
    <scope>NUCLEOTIDE SEQUENCE [LARGE SCALE GENOMIC DNA]</scope>
    <source>
        <strain evidence="6 7">62-1032</strain>
    </source>
</reference>
<proteinExistence type="predicted"/>
<evidence type="ECO:0000313" key="6">
    <source>
        <dbReference type="EMBL" id="ORY86661.1"/>
    </source>
</evidence>
<gene>
    <name evidence="6" type="ORF">BCR35DRAFT_330552</name>
</gene>
<dbReference type="SUPFAM" id="SSF144232">
    <property type="entry name" value="HIT/MYND zinc finger-like"/>
    <property type="match status" value="1"/>
</dbReference>
<evidence type="ECO:0000259" key="5">
    <source>
        <dbReference type="PROSITE" id="PS50865"/>
    </source>
</evidence>
<feature type="domain" description="MYND-type" evidence="5">
    <location>
        <begin position="39"/>
        <end position="76"/>
    </location>
</feature>
<keyword evidence="3" id="KW-0862">Zinc</keyword>
<dbReference type="GO" id="GO:0008270">
    <property type="term" value="F:zinc ion binding"/>
    <property type="evidence" value="ECO:0007669"/>
    <property type="project" value="UniProtKB-KW"/>
</dbReference>
<dbReference type="Pfam" id="PF01753">
    <property type="entry name" value="zf-MYND"/>
    <property type="match status" value="1"/>
</dbReference>
<dbReference type="InParanoid" id="A0A1Y2FRM3"/>
<dbReference type="InterPro" id="IPR002893">
    <property type="entry name" value="Znf_MYND"/>
</dbReference>
<evidence type="ECO:0000313" key="7">
    <source>
        <dbReference type="Proteomes" id="UP000193467"/>
    </source>
</evidence>
<evidence type="ECO:0000256" key="2">
    <source>
        <dbReference type="ARBA" id="ARBA00022771"/>
    </source>
</evidence>
<dbReference type="Proteomes" id="UP000193467">
    <property type="component" value="Unassembled WGS sequence"/>
</dbReference>
<keyword evidence="1" id="KW-0479">Metal-binding</keyword>
<protein>
    <recommendedName>
        <fullName evidence="5">MYND-type domain-containing protein</fullName>
    </recommendedName>
</protein>
<evidence type="ECO:0000256" key="3">
    <source>
        <dbReference type="ARBA" id="ARBA00022833"/>
    </source>
</evidence>
<organism evidence="6 7">
    <name type="scientific">Leucosporidium creatinivorum</name>
    <dbReference type="NCBI Taxonomy" id="106004"/>
    <lineage>
        <taxon>Eukaryota</taxon>
        <taxon>Fungi</taxon>
        <taxon>Dikarya</taxon>
        <taxon>Basidiomycota</taxon>
        <taxon>Pucciniomycotina</taxon>
        <taxon>Microbotryomycetes</taxon>
        <taxon>Leucosporidiales</taxon>
        <taxon>Leucosporidium</taxon>
    </lineage>
</organism>
<comment type="caution">
    <text evidence="6">The sequence shown here is derived from an EMBL/GenBank/DDBJ whole genome shotgun (WGS) entry which is preliminary data.</text>
</comment>
<evidence type="ECO:0000256" key="1">
    <source>
        <dbReference type="ARBA" id="ARBA00022723"/>
    </source>
</evidence>
<dbReference type="EMBL" id="MCGR01000014">
    <property type="protein sequence ID" value="ORY86661.1"/>
    <property type="molecule type" value="Genomic_DNA"/>
</dbReference>
<dbReference type="PROSITE" id="PS50865">
    <property type="entry name" value="ZF_MYND_2"/>
    <property type="match status" value="1"/>
</dbReference>
<dbReference type="Gene3D" id="6.10.140.2220">
    <property type="match status" value="1"/>
</dbReference>
<sequence>MKDHMLHERDPLLTLEVGRSSRPSSREFAVAVVAVGAFCIVCGKQEGAQKCGACGWEYYCGAEHQKLAWPCHRSWCKKNRK</sequence>
<keyword evidence="7" id="KW-1185">Reference proteome</keyword>
<keyword evidence="2 4" id="KW-0863">Zinc-finger</keyword>
<dbReference type="PROSITE" id="PS01360">
    <property type="entry name" value="ZF_MYND_1"/>
    <property type="match status" value="1"/>
</dbReference>
<dbReference type="OrthoDB" id="432970at2759"/>